<dbReference type="PROSITE" id="PS50075">
    <property type="entry name" value="CARRIER"/>
    <property type="match status" value="1"/>
</dbReference>
<dbReference type="SUPFAM" id="SSF47336">
    <property type="entry name" value="ACP-like"/>
    <property type="match status" value="1"/>
</dbReference>
<sequence>MTSTQNVDKEGLREIVADALDVPVASVTDDASFVEDLGVDSLLSLEVMVSIEREYGIKLAEEETASMGSFAEVWALVSAKAEARS</sequence>
<comment type="caution">
    <text evidence="2">The sequence shown here is derived from an EMBL/GenBank/DDBJ whole genome shotgun (WGS) entry which is preliminary data.</text>
</comment>
<dbReference type="Pfam" id="PF00550">
    <property type="entry name" value="PP-binding"/>
    <property type="match status" value="1"/>
</dbReference>
<evidence type="ECO:0000313" key="2">
    <source>
        <dbReference type="EMBL" id="MBB5800874.1"/>
    </source>
</evidence>
<gene>
    <name evidence="2" type="ORF">F4560_000642</name>
</gene>
<feature type="domain" description="Carrier" evidence="1">
    <location>
        <begin position="6"/>
        <end position="81"/>
    </location>
</feature>
<keyword evidence="3" id="KW-1185">Reference proteome</keyword>
<evidence type="ECO:0000313" key="3">
    <source>
        <dbReference type="Proteomes" id="UP000552097"/>
    </source>
</evidence>
<dbReference type="AlphaFoldDB" id="A0A7W9HF77"/>
<protein>
    <submittedName>
        <fullName evidence="2">Acyl carrier protein</fullName>
    </submittedName>
</protein>
<accession>A0A7W9HF77</accession>
<dbReference type="InterPro" id="IPR036736">
    <property type="entry name" value="ACP-like_sf"/>
</dbReference>
<dbReference type="EMBL" id="JACHMO010000001">
    <property type="protein sequence ID" value="MBB5800874.1"/>
    <property type="molecule type" value="Genomic_DNA"/>
</dbReference>
<dbReference type="InterPro" id="IPR009081">
    <property type="entry name" value="PP-bd_ACP"/>
</dbReference>
<name>A0A7W9HF77_9PSEU</name>
<dbReference type="Gene3D" id="1.10.1200.10">
    <property type="entry name" value="ACP-like"/>
    <property type="match status" value="1"/>
</dbReference>
<evidence type="ECO:0000259" key="1">
    <source>
        <dbReference type="PROSITE" id="PS50075"/>
    </source>
</evidence>
<reference evidence="2 3" key="1">
    <citation type="submission" date="2020-08" db="EMBL/GenBank/DDBJ databases">
        <title>Sequencing the genomes of 1000 actinobacteria strains.</title>
        <authorList>
            <person name="Klenk H.-P."/>
        </authorList>
    </citation>
    <scope>NUCLEOTIDE SEQUENCE [LARGE SCALE GENOMIC DNA]</scope>
    <source>
        <strain evidence="2 3">DSM 45486</strain>
    </source>
</reference>
<organism evidence="2 3">
    <name type="scientific">Saccharothrix ecbatanensis</name>
    <dbReference type="NCBI Taxonomy" id="1105145"/>
    <lineage>
        <taxon>Bacteria</taxon>
        <taxon>Bacillati</taxon>
        <taxon>Actinomycetota</taxon>
        <taxon>Actinomycetes</taxon>
        <taxon>Pseudonocardiales</taxon>
        <taxon>Pseudonocardiaceae</taxon>
        <taxon>Saccharothrix</taxon>
    </lineage>
</organism>
<proteinExistence type="predicted"/>
<dbReference type="Proteomes" id="UP000552097">
    <property type="component" value="Unassembled WGS sequence"/>
</dbReference>
<dbReference type="RefSeq" id="WP_184915965.1">
    <property type="nucleotide sequence ID" value="NZ_JACHMO010000001.1"/>
</dbReference>